<dbReference type="PANTHER" id="PTHR46769">
    <property type="entry name" value="POLYCYSTIC KIDNEY AND HEPATIC DISEASE 1 (AUTOSOMAL RECESSIVE)-LIKE 1"/>
    <property type="match status" value="1"/>
</dbReference>
<dbReference type="Pfam" id="PF18962">
    <property type="entry name" value="Por_Secre_tail"/>
    <property type="match status" value="1"/>
</dbReference>
<dbReference type="Gene3D" id="2.60.40.10">
    <property type="entry name" value="Immunoglobulins"/>
    <property type="match status" value="2"/>
</dbReference>
<protein>
    <submittedName>
        <fullName evidence="3">T9SS type A sorting domain-containing protein</fullName>
    </submittedName>
</protein>
<dbReference type="RefSeq" id="WP_162446426.1">
    <property type="nucleotide sequence ID" value="NZ_CP048222.1"/>
</dbReference>
<reference evidence="3 4" key="1">
    <citation type="submission" date="2020-01" db="EMBL/GenBank/DDBJ databases">
        <authorList>
            <person name="Kim M.K."/>
        </authorList>
    </citation>
    <scope>NUCLEOTIDE SEQUENCE [LARGE SCALE GENOMIC DNA]</scope>
    <source>
        <strain evidence="3 4">172606-1</strain>
    </source>
</reference>
<dbReference type="InterPro" id="IPR011658">
    <property type="entry name" value="PA14_dom"/>
</dbReference>
<dbReference type="InterPro" id="IPR013783">
    <property type="entry name" value="Ig-like_fold"/>
</dbReference>
<dbReference type="Pfam" id="PF07691">
    <property type="entry name" value="PA14"/>
    <property type="match status" value="1"/>
</dbReference>
<keyword evidence="4" id="KW-1185">Reference proteome</keyword>
<sequence length="1452" mass="155868">MQILLLSLLRFIGRRLNPYTSVAACLKMTGVFSLLLFCFSVSFAQPTLVKDINQVKQPSSFSKAKDFISVNNIIYFTATHPNFGNELWKTNGAAEGTSLVKDIIPGVSDATISHLTAVNNLLFFTASSNGNDTQSIELWKTDGTLKGTTVVKEIYPGEGSATPANLVNVNGTLFFTANDSIHGVELWKSNGTPQGTVLVKDISPGMGGSAITSVVNANGILYFNVDDQLWKSNGTATGTVLVKNIDSRLDRLTYANGLVFFTAFEEEYYDDDHYYKYGNFQLWSSDGTAAGTKSIEEINKGEIPSSPSVSPVLLKATDNGLFIIVAYIWGYTIWKSDGTAAGTITIKESYDDIGFLYSTTIGNTFYFSEYHMLWKIDGTTATMVKDISPASPYYENRVSHLKNYNGTIYFSSGLDLFKSDGTAAGTTLIKKMTDAPAGSSITDISYKDEFVYATIQNRETSGLWKSDGTAAGTILVQDKEAGSKSATPLILSHTTTTIYLAADDGVHGSELWKSDGTAAGTMLVKDINPGTGTSILVREVYPETVIPGAGAYESSGAAMVKGIMYFAADDGVHGSELWKSDGTAAGTVLVKDIFPGSEGSTLSNFINVNGTLYFKAYSNKNYYGLWKSDGTAAGTIELTQFLSSSFSPEIYDAMYVTNINNKLYFITHSKLWKVEGSAVYSVLNSDMTIYYHPAENGATIVEKNGILYFSGHNKSSYNLELWRTDGTPAGTYSIQPKDGSILYSVTNLTNINGTLFFTASNGLPLQQLWRSDGTSAGTIQVDTTAMHIKNLTNVNGTLFFSAQNQLWKTDGTTAGTVRLTNSFVDELYPLAAFININGALYFKANTEMYGRELWKSDGTTAGTTLISDILPGSEGSNLGNLININGSLYFGANNGSHGRELWKYNPGICAAIIKKDIGVEGGTVCAGSNGMITIRTSQTGVNYQAIINNSVIGNSIPGNGGTITLTIPAVSLLEGNNVYHIQASSCSMATLTATATITVGNCPPAVTCSATGSILREKWLNVTGYSVSAIPVNNTPSSSAQLTSFETTPNQGDNYGERIRGYLCAPYSGNYTFYISGDDQCELYLSSDEDPAKKVKIASVATYSGNKEWNKFSSQKSASLSLVAGKKYYIEALHKEATGGDHIAVGWQTPAQSAITVIAGSYLSPFIASCSNSTQSSLVVNPSSGSTLSGTSLYLKTIPGASSYTLQVSSSANFTTGVITKTTASRLSTGTYYATFPELSLNQKYFVRVYTNLGLCWGPVTSFTTASAAGSAHVVNPSDGSTTTGTSLYLNTVPTATSYTVQVSTSANFTTGVITKTTASRLSTGTYHAVFAELALNQKYYVRVKTNLSDTWGRTTSFTRVSAIARLAASEESLTNKVSLYPNPFEDKLTLVTEQAGKHYITVVDNLGRTVYQNSTQLAQTELHLAHLKAGVYVVKISTEDGSTQVMRVVKQ</sequence>
<feature type="domain" description="PA14" evidence="2">
    <location>
        <begin position="1010"/>
        <end position="1162"/>
    </location>
</feature>
<dbReference type="EMBL" id="CP048222">
    <property type="protein sequence ID" value="QHT70449.1"/>
    <property type="molecule type" value="Genomic_DNA"/>
</dbReference>
<dbReference type="Proteomes" id="UP000480178">
    <property type="component" value="Chromosome"/>
</dbReference>
<organism evidence="3 4">
    <name type="scientific">Rhodocytophaga rosea</name>
    <dbReference type="NCBI Taxonomy" id="2704465"/>
    <lineage>
        <taxon>Bacteria</taxon>
        <taxon>Pseudomonadati</taxon>
        <taxon>Bacteroidota</taxon>
        <taxon>Cytophagia</taxon>
        <taxon>Cytophagales</taxon>
        <taxon>Rhodocytophagaceae</taxon>
        <taxon>Rhodocytophaga</taxon>
    </lineage>
</organism>
<proteinExistence type="predicted"/>
<dbReference type="InterPro" id="IPR026444">
    <property type="entry name" value="Secre_tail"/>
</dbReference>
<dbReference type="KEGG" id="rhoz:GXP67_29235"/>
<dbReference type="SUPFAM" id="SSF56988">
    <property type="entry name" value="Anthrax protective antigen"/>
    <property type="match status" value="1"/>
</dbReference>
<gene>
    <name evidence="3" type="ORF">GXP67_29235</name>
</gene>
<evidence type="ECO:0000256" key="1">
    <source>
        <dbReference type="ARBA" id="ARBA00022729"/>
    </source>
</evidence>
<dbReference type="PROSITE" id="PS51820">
    <property type="entry name" value="PA14"/>
    <property type="match status" value="1"/>
</dbReference>
<dbReference type="PANTHER" id="PTHR46769:SF2">
    <property type="entry name" value="FIBROCYSTIN-L ISOFORM 2 PRECURSOR-RELATED"/>
    <property type="match status" value="1"/>
</dbReference>
<dbReference type="SMART" id="SM00758">
    <property type="entry name" value="PA14"/>
    <property type="match status" value="1"/>
</dbReference>
<evidence type="ECO:0000313" key="3">
    <source>
        <dbReference type="EMBL" id="QHT70449.1"/>
    </source>
</evidence>
<dbReference type="InterPro" id="IPR052387">
    <property type="entry name" value="Fibrocystin"/>
</dbReference>
<evidence type="ECO:0000259" key="2">
    <source>
        <dbReference type="PROSITE" id="PS51820"/>
    </source>
</evidence>
<name>A0A6C0GQV9_9BACT</name>
<accession>A0A6C0GQV9</accession>
<keyword evidence="1" id="KW-0732">Signal</keyword>
<dbReference type="NCBIfam" id="TIGR04183">
    <property type="entry name" value="Por_Secre_tail"/>
    <property type="match status" value="1"/>
</dbReference>
<evidence type="ECO:0000313" key="4">
    <source>
        <dbReference type="Proteomes" id="UP000480178"/>
    </source>
</evidence>
<dbReference type="Gene3D" id="2.60.120.1560">
    <property type="match status" value="1"/>
</dbReference>
<dbReference type="InterPro" id="IPR037524">
    <property type="entry name" value="PA14/GLEYA"/>
</dbReference>
<dbReference type="NCBIfam" id="TIGR04534">
    <property type="entry name" value="ELWxxDGT_rpt"/>
    <property type="match status" value="4"/>
</dbReference>
<dbReference type="InterPro" id="IPR030916">
    <property type="entry name" value="ELWxxDGT_rpt"/>
</dbReference>